<dbReference type="Gene3D" id="3.30.200.20">
    <property type="entry name" value="Phosphorylase Kinase, domain 1"/>
    <property type="match status" value="1"/>
</dbReference>
<reference evidence="3 4" key="1">
    <citation type="journal article" date="2013" name="Curr. Biol.">
        <title>The Genome of the Foraminiferan Reticulomyxa filosa.</title>
        <authorList>
            <person name="Glockner G."/>
            <person name="Hulsmann N."/>
            <person name="Schleicher M."/>
            <person name="Noegel A.A."/>
            <person name="Eichinger L."/>
            <person name="Gallinger C."/>
            <person name="Pawlowski J."/>
            <person name="Sierra R."/>
            <person name="Euteneuer U."/>
            <person name="Pillet L."/>
            <person name="Moustafa A."/>
            <person name="Platzer M."/>
            <person name="Groth M."/>
            <person name="Szafranski K."/>
            <person name="Schliwa M."/>
        </authorList>
    </citation>
    <scope>NUCLEOTIDE SEQUENCE [LARGE SCALE GENOMIC DNA]</scope>
</reference>
<comment type="caution">
    <text evidence="3">The sequence shown here is derived from an EMBL/GenBank/DDBJ whole genome shotgun (WGS) entry which is preliminary data.</text>
</comment>
<evidence type="ECO:0000256" key="2">
    <source>
        <dbReference type="SAM" id="Phobius"/>
    </source>
</evidence>
<dbReference type="Proteomes" id="UP000023152">
    <property type="component" value="Unassembled WGS sequence"/>
</dbReference>
<keyword evidence="2" id="KW-0812">Transmembrane</keyword>
<evidence type="ECO:0008006" key="5">
    <source>
        <dbReference type="Google" id="ProtNLM"/>
    </source>
</evidence>
<proteinExistence type="predicted"/>
<protein>
    <recommendedName>
        <fullName evidence="5">Protein kinase domain-containing protein</fullName>
    </recommendedName>
</protein>
<gene>
    <name evidence="3" type="ORF">RFI_01624</name>
</gene>
<sequence>MSLKGNRTKNYLGETPVGLNPEDSFTGSTGNPVTPTIASSVAFPSVGSSLRLNDSLSGANGEGTSPLPILEDNKEEEEEANDTKEISATTYSQISNSSYVAQSANNKSVDAIELPEMVASLINKENAKKNIADMFEVLSVLANGKFTTVYQVKHVLTNEKYALKRLQVKIPDFLKRKKKKKKLTYVLAIVDYTFVPKICIIHIHIYIKT</sequence>
<feature type="region of interest" description="Disordered" evidence="1">
    <location>
        <begin position="1"/>
        <end position="39"/>
    </location>
</feature>
<dbReference type="AlphaFoldDB" id="X6PBA3"/>
<feature type="transmembrane region" description="Helical" evidence="2">
    <location>
        <begin position="183"/>
        <end position="207"/>
    </location>
</feature>
<dbReference type="EMBL" id="ASPP01001592">
    <property type="protein sequence ID" value="ETO35441.1"/>
    <property type="molecule type" value="Genomic_DNA"/>
</dbReference>
<feature type="compositionally biased region" description="Polar residues" evidence="1">
    <location>
        <begin position="23"/>
        <end position="39"/>
    </location>
</feature>
<organism evidence="3 4">
    <name type="scientific">Reticulomyxa filosa</name>
    <dbReference type="NCBI Taxonomy" id="46433"/>
    <lineage>
        <taxon>Eukaryota</taxon>
        <taxon>Sar</taxon>
        <taxon>Rhizaria</taxon>
        <taxon>Retaria</taxon>
        <taxon>Foraminifera</taxon>
        <taxon>Monothalamids</taxon>
        <taxon>Reticulomyxidae</taxon>
        <taxon>Reticulomyxa</taxon>
    </lineage>
</organism>
<keyword evidence="4" id="KW-1185">Reference proteome</keyword>
<keyword evidence="2" id="KW-0472">Membrane</keyword>
<dbReference type="SUPFAM" id="SSF56112">
    <property type="entry name" value="Protein kinase-like (PK-like)"/>
    <property type="match status" value="1"/>
</dbReference>
<accession>X6PBA3</accession>
<evidence type="ECO:0000256" key="1">
    <source>
        <dbReference type="SAM" id="MobiDB-lite"/>
    </source>
</evidence>
<feature type="region of interest" description="Disordered" evidence="1">
    <location>
        <begin position="54"/>
        <end position="85"/>
    </location>
</feature>
<dbReference type="InterPro" id="IPR011009">
    <property type="entry name" value="Kinase-like_dom_sf"/>
</dbReference>
<name>X6PBA3_RETFI</name>
<keyword evidence="2" id="KW-1133">Transmembrane helix</keyword>
<evidence type="ECO:0000313" key="3">
    <source>
        <dbReference type="EMBL" id="ETO35441.1"/>
    </source>
</evidence>
<evidence type="ECO:0000313" key="4">
    <source>
        <dbReference type="Proteomes" id="UP000023152"/>
    </source>
</evidence>